<evidence type="ECO:0000313" key="1">
    <source>
        <dbReference type="EMBL" id="AFJ52364.1"/>
    </source>
</evidence>
<dbReference type="KEGG" id="vg:12977949"/>
<reference evidence="1 4" key="1">
    <citation type="journal article" date="2012" name="J. Virol.">
        <title>Complete genome sequence of European sheatfish virus.</title>
        <authorList>
            <person name="Lopez-Bueno A."/>
            <person name="Mavian C."/>
            <person name="Alcami A."/>
            <person name="Alejo A."/>
        </authorList>
    </citation>
    <scope>NUCLEOTIDE SEQUENCE [LARGE SCALE GENOMIC DNA]</scope>
    <source>
        <strain evidence="1">Valdeolmos</strain>
    </source>
</reference>
<evidence type="ECO:0000313" key="6">
    <source>
        <dbReference type="Proteomes" id="UP000149504"/>
    </source>
</evidence>
<accession>I2BFR1</accession>
<proteinExistence type="predicted"/>
<evidence type="ECO:0000313" key="5">
    <source>
        <dbReference type="Proteomes" id="UP000149128"/>
    </source>
</evidence>
<reference evidence="2" key="3">
    <citation type="journal article" date="2016" name="Infect. Genet. Evol.">
        <title>Whole genome sequencing and phylogenetic characterization of brown bullhead (Ameiurus nebulosus) origin ranavirus strains from independent disease outbreaks.</title>
        <authorList>
            <person name="Feher E."/>
            <person name="Doszpoly A."/>
            <person name="Horvath B."/>
            <person name="Marton S."/>
            <person name="Forro B."/>
            <person name="Farkas S.L."/>
            <person name="Banyai K."/>
            <person name="Juhasz T."/>
        </authorList>
    </citation>
    <scope>NUCLEOTIDE SEQUENCE</scope>
    <source>
        <strain evidence="2">13051/2012</strain>
        <strain evidence="3">14612/2012</strain>
    </source>
</reference>
<name>I2BFR1_9VIRU</name>
<gene>
    <name evidence="1" type="primary">80L</name>
</gene>
<dbReference type="Proteomes" id="UP000149128">
    <property type="component" value="Segment"/>
</dbReference>
<evidence type="ECO:0000313" key="3">
    <source>
        <dbReference type="EMBL" id="AMZ05046.1"/>
    </source>
</evidence>
<dbReference type="RefSeq" id="YP_006347672.1">
    <property type="nucleotide sequence ID" value="NC_017940.1"/>
</dbReference>
<reference evidence="5 6" key="2">
    <citation type="submission" date="2015-11" db="EMBL/GenBank/DDBJ databases">
        <authorList>
            <person name="Horvath B."/>
        </authorList>
    </citation>
    <scope>NUCLEOTIDE SEQUENCE [LARGE SCALE GENOMIC DNA]</scope>
</reference>
<evidence type="ECO:0000313" key="2">
    <source>
        <dbReference type="EMBL" id="AMZ04910.1"/>
    </source>
</evidence>
<dbReference type="GeneID" id="12977949"/>
<dbReference type="EMBL" id="JQ724856">
    <property type="protein sequence ID" value="AFJ52364.1"/>
    <property type="molecule type" value="Genomic_DNA"/>
</dbReference>
<organism evidence="1 4">
    <name type="scientific">European catfish virus</name>
    <dbReference type="NCBI Taxonomy" id="84739"/>
    <lineage>
        <taxon>Viruses</taxon>
        <taxon>Varidnaviria</taxon>
        <taxon>Bamfordvirae</taxon>
        <taxon>Nucleocytoviricota</taxon>
        <taxon>Megaviricetes</taxon>
        <taxon>Pimascovirales</taxon>
        <taxon>Pimascovirales incertae sedis</taxon>
        <taxon>Iridoviridae</taxon>
        <taxon>Alphairidovirinae</taxon>
        <taxon>Ranavirus</taxon>
        <taxon>Ranavirus perca1</taxon>
        <taxon>Epizootic haematopoietic necrosis virus</taxon>
    </lineage>
</organism>
<protein>
    <submittedName>
        <fullName evidence="1">Uncharacterized protein</fullName>
    </submittedName>
</protein>
<dbReference type="Proteomes" id="UP000118593">
    <property type="component" value="Segment"/>
</dbReference>
<dbReference type="Proteomes" id="UP000149504">
    <property type="component" value="Segment"/>
</dbReference>
<dbReference type="EMBL" id="KT989884">
    <property type="protein sequence ID" value="AMZ04910.1"/>
    <property type="molecule type" value="Genomic_DNA"/>
</dbReference>
<sequence length="389" mass="43071">MYTFSFPLTGNGNDAPCRLYAAVQYSITATENNTTPDMDQYICMAKRMADYKKGGFVTCENILSLISAAADVLVGCDRSKILVVAKHPELFAGAGVQTARPSVIKTPEKFSTNVELIFITDFFRGYRGCKFYVHCGINTQSVWVVHDPDAAKSTNSVVRATMYALWGLSYYAPTILFKGHVSKVVMYEQTRAERYISFMGIVANDLRNKTVVDLDELSFIPHLNYAKLLMTDTPDMSMYAAIKSAADLYDSRLEAITPLADRVFGTEPLGHVELLSDPECLYSCGKALRAELEKYAEGEAVVAVKNASYTSYVKSVVGNLAVVKTFTQLLKNWGSLAAKIASNPDVRAVSFEPRDFMLRELASNSLMRANWGFGKMCGKLEDYIRCGVL</sequence>
<dbReference type="EMBL" id="KT989885">
    <property type="protein sequence ID" value="AMZ05046.1"/>
    <property type="molecule type" value="Genomic_DNA"/>
</dbReference>
<dbReference type="OrthoDB" id="3022at10239"/>
<evidence type="ECO:0000313" key="4">
    <source>
        <dbReference type="Proteomes" id="UP000118593"/>
    </source>
</evidence>